<gene>
    <name evidence="6" type="ordered locus">RPA4010</name>
    <name evidence="7" type="ORF">TX73_020775</name>
</gene>
<dbReference type="STRING" id="258594.RPA4010"/>
<dbReference type="RefSeq" id="WP_011159545.1">
    <property type="nucleotide sequence ID" value="NZ_CP116810.1"/>
</dbReference>
<dbReference type="EMBL" id="CP116810">
    <property type="protein sequence ID" value="WCL94195.1"/>
    <property type="molecule type" value="Genomic_DNA"/>
</dbReference>
<evidence type="ECO:0000313" key="7">
    <source>
        <dbReference type="EMBL" id="WCL94195.1"/>
    </source>
</evidence>
<dbReference type="HOGENOM" id="CLU_000445_69_8_5"/>
<dbReference type="SMART" id="SM00448">
    <property type="entry name" value="REC"/>
    <property type="match status" value="1"/>
</dbReference>
<dbReference type="InterPro" id="IPR001789">
    <property type="entry name" value="Sig_transdc_resp-reg_receiver"/>
</dbReference>
<evidence type="ECO:0000256" key="1">
    <source>
        <dbReference type="ARBA" id="ARBA00022553"/>
    </source>
</evidence>
<evidence type="ECO:0000313" key="6">
    <source>
        <dbReference type="EMBL" id="CAE29451.1"/>
    </source>
</evidence>
<keyword evidence="3" id="KW-0804">Transcription</keyword>
<feature type="domain" description="Response regulatory" evidence="5">
    <location>
        <begin position="11"/>
        <end position="124"/>
    </location>
</feature>
<evidence type="ECO:0000256" key="3">
    <source>
        <dbReference type="ARBA" id="ARBA00023163"/>
    </source>
</evidence>
<reference evidence="7" key="3">
    <citation type="submission" date="2022-12" db="EMBL/GenBank/DDBJ databases">
        <title>Complete genome sequence of Rhodopseudomonas palustris CGA0092 and corrections to the R. palustris CGA009 genome sequence.</title>
        <authorList>
            <person name="Mazny B.R."/>
            <person name="Sheff O.F."/>
            <person name="LaSarre B."/>
            <person name="McKinlay A."/>
            <person name="McKinlay J.B."/>
        </authorList>
    </citation>
    <scope>NUCLEOTIDE SEQUENCE</scope>
    <source>
        <strain evidence="7">CGA009</strain>
    </source>
</reference>
<sequence length="125" mass="13972">MTTDETHTRLIVLVVEDEPLLRMTAVDMVEEAGFTALEAADATEAIRILESRFDIRIVFTDIDMPRGIDGIRLAAVIRHRWPPIDIIVTSGHVDAGEVDLPARCKFLPKPYDERLVIAAMRSFAA</sequence>
<dbReference type="SUPFAM" id="SSF52172">
    <property type="entry name" value="CheY-like"/>
    <property type="match status" value="1"/>
</dbReference>
<organism evidence="6">
    <name type="scientific">Rhodopseudomonas palustris (strain ATCC BAA-98 / CGA009)</name>
    <dbReference type="NCBI Taxonomy" id="258594"/>
    <lineage>
        <taxon>Bacteria</taxon>
        <taxon>Pseudomonadati</taxon>
        <taxon>Pseudomonadota</taxon>
        <taxon>Alphaproteobacteria</taxon>
        <taxon>Hyphomicrobiales</taxon>
        <taxon>Nitrobacteraceae</taxon>
        <taxon>Rhodopseudomonas</taxon>
    </lineage>
</organism>
<proteinExistence type="predicted"/>
<dbReference type="PROSITE" id="PS50110">
    <property type="entry name" value="RESPONSE_REGULATORY"/>
    <property type="match status" value="1"/>
</dbReference>
<dbReference type="Gene3D" id="3.40.50.2300">
    <property type="match status" value="1"/>
</dbReference>
<reference evidence="7" key="1">
    <citation type="submission" date="2003-07" db="EMBL/GenBank/DDBJ databases">
        <authorList>
            <consortium name="Rhodopseudomonas genome consortium"/>
            <person name="Larimer F."/>
            <person name="Harwood C."/>
        </authorList>
    </citation>
    <scope>NUCLEOTIDE SEQUENCE</scope>
    <source>
        <strain evidence="7">CGA009</strain>
    </source>
</reference>
<dbReference type="InterPro" id="IPR050595">
    <property type="entry name" value="Bact_response_regulator"/>
</dbReference>
<dbReference type="eggNOG" id="COG0784">
    <property type="taxonomic scope" value="Bacteria"/>
</dbReference>
<dbReference type="PANTHER" id="PTHR44591">
    <property type="entry name" value="STRESS RESPONSE REGULATOR PROTEIN 1"/>
    <property type="match status" value="1"/>
</dbReference>
<dbReference type="Proteomes" id="UP000001426">
    <property type="component" value="Chromosome"/>
</dbReference>
<dbReference type="EMBL" id="BX572605">
    <property type="protein sequence ID" value="CAE29451.1"/>
    <property type="molecule type" value="Genomic_DNA"/>
</dbReference>
<keyword evidence="2" id="KW-0805">Transcription regulation</keyword>
<dbReference type="GeneID" id="66895127"/>
<protein>
    <submittedName>
        <fullName evidence="6 7">Response regulator</fullName>
    </submittedName>
</protein>
<accession>Q6N2P0</accession>
<dbReference type="PANTHER" id="PTHR44591:SF3">
    <property type="entry name" value="RESPONSE REGULATORY DOMAIN-CONTAINING PROTEIN"/>
    <property type="match status" value="1"/>
</dbReference>
<dbReference type="AlphaFoldDB" id="Q6N2P0"/>
<dbReference type="GO" id="GO:0000160">
    <property type="term" value="P:phosphorelay signal transduction system"/>
    <property type="evidence" value="ECO:0007669"/>
    <property type="project" value="InterPro"/>
</dbReference>
<name>Q6N2P0_RHOPA</name>
<evidence type="ECO:0000313" key="8">
    <source>
        <dbReference type="Proteomes" id="UP000001426"/>
    </source>
</evidence>
<dbReference type="PhylomeDB" id="Q6N2P0"/>
<evidence type="ECO:0000256" key="4">
    <source>
        <dbReference type="PROSITE-ProRule" id="PRU00169"/>
    </source>
</evidence>
<dbReference type="KEGG" id="rpa:TX73_020775"/>
<reference evidence="6 8" key="2">
    <citation type="journal article" date="2004" name="Nat. Biotechnol.">
        <title>Complete genome sequence of the metabolically versatile photosynthetic bacterium Rhodopseudomonas palustris.</title>
        <authorList>
            <person name="Larimer F.W."/>
            <person name="Chain P."/>
            <person name="Hauser L."/>
            <person name="Lamerdin J."/>
            <person name="Malfatti S."/>
            <person name="Do L."/>
            <person name="Land M.L."/>
            <person name="Pelletier D.A."/>
            <person name="Beatty J.T."/>
            <person name="Lang A.S."/>
            <person name="Tabita F.R."/>
            <person name="Gibson J.L."/>
            <person name="Hanson T.E."/>
            <person name="Bobst C."/>
            <person name="Torres J.L."/>
            <person name="Peres C."/>
            <person name="Harrison F.H."/>
            <person name="Gibson J."/>
            <person name="Harwood C.S."/>
        </authorList>
    </citation>
    <scope>NUCLEOTIDE SEQUENCE [LARGE SCALE GENOMIC DNA]</scope>
    <source>
        <strain evidence="8">ATCC BAA-98 / CGA009</strain>
        <strain evidence="6">CGA009</strain>
    </source>
</reference>
<evidence type="ECO:0000256" key="2">
    <source>
        <dbReference type="ARBA" id="ARBA00023015"/>
    </source>
</evidence>
<dbReference type="Pfam" id="PF00072">
    <property type="entry name" value="Response_reg"/>
    <property type="match status" value="1"/>
</dbReference>
<keyword evidence="8" id="KW-1185">Reference proteome</keyword>
<evidence type="ECO:0000259" key="5">
    <source>
        <dbReference type="PROSITE" id="PS50110"/>
    </source>
</evidence>
<dbReference type="InterPro" id="IPR011006">
    <property type="entry name" value="CheY-like_superfamily"/>
</dbReference>
<feature type="modified residue" description="4-aspartylphosphate" evidence="4">
    <location>
        <position position="61"/>
    </location>
</feature>
<keyword evidence="1 4" id="KW-0597">Phosphoprotein</keyword>